<keyword evidence="2" id="KW-0969">Cilium</keyword>
<dbReference type="Proteomes" id="UP000272010">
    <property type="component" value="Chromosome"/>
</dbReference>
<keyword evidence="2" id="KW-0966">Cell projection</keyword>
<feature type="compositionally biased region" description="Basic and acidic residues" evidence="1">
    <location>
        <begin position="60"/>
        <end position="82"/>
    </location>
</feature>
<dbReference type="AlphaFoldDB" id="A0A386UI17"/>
<evidence type="ECO:0000313" key="3">
    <source>
        <dbReference type="Proteomes" id="UP000272010"/>
    </source>
</evidence>
<name>A0A386UI17_9RHOB</name>
<keyword evidence="2" id="KW-0282">Flagellum</keyword>
<proteinExistence type="predicted"/>
<gene>
    <name evidence="2" type="ORF">PY32053_00620</name>
</gene>
<reference evidence="3" key="1">
    <citation type="submission" date="2018-07" db="EMBL/GenBank/DDBJ databases">
        <title>Genome Structure of the Opportunistic Pathogen Paracoccus yeei (Alphaproteobacteria) and Identification of Putative Virulence Factors.</title>
        <authorList>
            <person name="Lasek R."/>
            <person name="Szuplewska M."/>
            <person name="Mitura M."/>
            <person name="Decewicz P."/>
            <person name="Chmielowska C."/>
            <person name="Pawlot A."/>
            <person name="Sentkowska D."/>
            <person name="Czarnecki J."/>
            <person name="Bartosik D."/>
        </authorList>
    </citation>
    <scope>NUCLEOTIDE SEQUENCE [LARGE SCALE GENOMIC DNA]</scope>
    <source>
        <strain evidence="3">CCUG 32053</strain>
    </source>
</reference>
<evidence type="ECO:0000256" key="1">
    <source>
        <dbReference type="SAM" id="MobiDB-lite"/>
    </source>
</evidence>
<evidence type="ECO:0000313" key="2">
    <source>
        <dbReference type="EMBL" id="AYF00297.1"/>
    </source>
</evidence>
<dbReference type="EMBL" id="CP031078">
    <property type="protein sequence ID" value="AYF00297.1"/>
    <property type="molecule type" value="Genomic_DNA"/>
</dbReference>
<feature type="compositionally biased region" description="Basic and acidic residues" evidence="1">
    <location>
        <begin position="32"/>
        <end position="52"/>
    </location>
</feature>
<feature type="compositionally biased region" description="Low complexity" evidence="1">
    <location>
        <begin position="83"/>
        <end position="98"/>
    </location>
</feature>
<sequence>MDANALRNVMEQREREGQQPAPRPARNQQALDPRRPSDTEAPERPRTREELQRQFQRSNGEIRLRAPEADVKPNDLARRAAERSAPPKAAALAAAAERQSQENVIKRRITEQNIRRSDQDFGTRIRDGSSPATAAT</sequence>
<protein>
    <submittedName>
        <fullName evidence="2">Flagellar motor protein MotB</fullName>
    </submittedName>
</protein>
<accession>A0A386UI17</accession>
<organism evidence="2 3">
    <name type="scientific">Paracoccus yeei</name>
    <dbReference type="NCBI Taxonomy" id="147645"/>
    <lineage>
        <taxon>Bacteria</taxon>
        <taxon>Pseudomonadati</taxon>
        <taxon>Pseudomonadota</taxon>
        <taxon>Alphaproteobacteria</taxon>
        <taxon>Rhodobacterales</taxon>
        <taxon>Paracoccaceae</taxon>
        <taxon>Paracoccus</taxon>
    </lineage>
</organism>
<feature type="region of interest" description="Disordered" evidence="1">
    <location>
        <begin position="1"/>
        <end position="136"/>
    </location>
</feature>
<feature type="compositionally biased region" description="Basic and acidic residues" evidence="1">
    <location>
        <begin position="104"/>
        <end position="127"/>
    </location>
</feature>
<feature type="compositionally biased region" description="Low complexity" evidence="1">
    <location>
        <begin position="18"/>
        <end position="30"/>
    </location>
</feature>